<dbReference type="InterPro" id="IPR008979">
    <property type="entry name" value="Galactose-bd-like_sf"/>
</dbReference>
<keyword evidence="1" id="KW-0245">EGF-like domain</keyword>
<dbReference type="EMBL" id="UYJE01010206">
    <property type="protein sequence ID" value="VDI80807.1"/>
    <property type="molecule type" value="Genomic_DNA"/>
</dbReference>
<dbReference type="InterPro" id="IPR029021">
    <property type="entry name" value="Prot-tyrosine_phosphatase-like"/>
</dbReference>
<evidence type="ECO:0000313" key="6">
    <source>
        <dbReference type="Proteomes" id="UP000596742"/>
    </source>
</evidence>
<dbReference type="GO" id="GO:0005044">
    <property type="term" value="F:scavenger receptor activity"/>
    <property type="evidence" value="ECO:0007669"/>
    <property type="project" value="InterPro"/>
</dbReference>
<evidence type="ECO:0000256" key="1">
    <source>
        <dbReference type="ARBA" id="ARBA00022536"/>
    </source>
</evidence>
<feature type="transmembrane region" description="Helical" evidence="2">
    <location>
        <begin position="604"/>
        <end position="629"/>
    </location>
</feature>
<keyword evidence="2" id="KW-1133">Transmembrane helix</keyword>
<dbReference type="Proteomes" id="UP000596742">
    <property type="component" value="Unassembled WGS sequence"/>
</dbReference>
<dbReference type="Gene3D" id="3.90.190.10">
    <property type="entry name" value="Protein tyrosine phosphatase superfamily"/>
    <property type="match status" value="1"/>
</dbReference>
<dbReference type="PANTHER" id="PTHR24043">
    <property type="entry name" value="SCAVENGER RECEPTOR CLASS F"/>
    <property type="match status" value="1"/>
</dbReference>
<evidence type="ECO:0000259" key="4">
    <source>
        <dbReference type="PROSITE" id="PS50055"/>
    </source>
</evidence>
<keyword evidence="2" id="KW-0812">Transmembrane</keyword>
<evidence type="ECO:0000256" key="3">
    <source>
        <dbReference type="SAM" id="SignalP"/>
    </source>
</evidence>
<name>A0A8B6HJ93_MYTGA</name>
<feature type="chain" id="PRO_5033039789" description="Tyrosine-protein phosphatase domain-containing protein" evidence="3">
    <location>
        <begin position="20"/>
        <end position="809"/>
    </location>
</feature>
<keyword evidence="6" id="KW-1185">Reference proteome</keyword>
<dbReference type="SUPFAM" id="SSF52799">
    <property type="entry name" value="(Phosphotyrosine protein) phosphatases II"/>
    <property type="match status" value="1"/>
</dbReference>
<comment type="caution">
    <text evidence="5">The sequence shown here is derived from an EMBL/GenBank/DDBJ whole genome shotgun (WGS) entry which is preliminary data.</text>
</comment>
<organism evidence="5 6">
    <name type="scientific">Mytilus galloprovincialis</name>
    <name type="common">Mediterranean mussel</name>
    <dbReference type="NCBI Taxonomy" id="29158"/>
    <lineage>
        <taxon>Eukaryota</taxon>
        <taxon>Metazoa</taxon>
        <taxon>Spiralia</taxon>
        <taxon>Lophotrochozoa</taxon>
        <taxon>Mollusca</taxon>
        <taxon>Bivalvia</taxon>
        <taxon>Autobranchia</taxon>
        <taxon>Pteriomorphia</taxon>
        <taxon>Mytilida</taxon>
        <taxon>Mytiloidea</taxon>
        <taxon>Mytilidae</taxon>
        <taxon>Mytilinae</taxon>
        <taxon>Mytilus</taxon>
    </lineage>
</organism>
<dbReference type="Gene3D" id="2.60.120.260">
    <property type="entry name" value="Galactose-binding domain-like"/>
    <property type="match status" value="2"/>
</dbReference>
<keyword evidence="2" id="KW-0472">Membrane</keyword>
<feature type="domain" description="Tyrosine-protein phosphatase" evidence="4">
    <location>
        <begin position="740"/>
        <end position="809"/>
    </location>
</feature>
<gene>
    <name evidence="5" type="ORF">MGAL_10B047570</name>
</gene>
<dbReference type="OrthoDB" id="10252017at2759"/>
<sequence>MRIHVIITIVKISSLMVAAQKNLAVEGKATQSSTYIAYYGYYYYHVPNLAIEGPEDGLHYTRCSVTDVNHPTAWWGVKLPELAYVTNIKIYNYVYGGRRMDGFRLYMSNGTVDAEDKELCYRDLIKGFPNTTQNINCNTLTNNVYFFNNRSNIVQNGEGAFVELCYIAIYGCWKGTWGVDCTNPCPAHCIANHCYPGNGSCIWGSGCLHDKADMNTNVCIEGCEAGFVGQHCNITRYNLATNGIATQSPSNRKHPAYLSVNGNRNGLCSITSGSNSYLQVDTGYISTITMIYITFGEFSPVTNMTYSVYCSNTSDSWNNGTELYNGEHPMDNIYVTVVCRYVIYVPPIINRTSKVDVCEIEISGCPLGKYGDNCKMNCSENCKLGSCDLVGGNCTYGCSDGWVGDRCNETCSEGWFGNQCLNKCSPHCFMTSCDHVMGECIHGCNKGWTDYNCTEECSPGYFGRNCFESCVGCISDLCDRFDGFCNVTDKCKPGYIHDQNCNQSCDNSYYGYNCTEKCNCLISSVPCDKSTGMCPGGKCDKGWSGESCNEECSEGYYGSNCLGFCNNCLNTSCGIFEGNCTYGCNAKFSGPQCTDSQPIENPGLITAIIGGFCAAVFVIFLTLMLCIVYRKFCRSKKQTNHSYMEQNNKICSSTTDQTEIYENVKGNFSSAENIRLSFTKKHDRKISIDNISSNDLPDEEEEGNVNLYGNVISENDICQYKIRIEDLANVIIEKRHDEGFEKEYKMFPKGLIHAHIEGSKEENKAKNRFLTTWPYDHSRIVLKGDTNYDYINANYIDSYHKQKAYIATQ</sequence>
<feature type="non-terminal residue" evidence="5">
    <location>
        <position position="1"/>
    </location>
</feature>
<proteinExistence type="predicted"/>
<keyword evidence="3" id="KW-0732">Signal</keyword>
<dbReference type="Gene3D" id="2.170.300.10">
    <property type="entry name" value="Tie2 ligand-binding domain superfamily"/>
    <property type="match status" value="1"/>
</dbReference>
<dbReference type="SUPFAM" id="SSF49785">
    <property type="entry name" value="Galactose-binding domain-like"/>
    <property type="match status" value="2"/>
</dbReference>
<dbReference type="PROSITE" id="PS50055">
    <property type="entry name" value="TYR_PHOSPHATASE_PTP"/>
    <property type="match status" value="1"/>
</dbReference>
<dbReference type="PANTHER" id="PTHR24043:SF8">
    <property type="entry name" value="EGF-LIKE DOMAIN-CONTAINING PROTEIN"/>
    <property type="match status" value="1"/>
</dbReference>
<dbReference type="AlphaFoldDB" id="A0A8B6HJ93"/>
<reference evidence="5" key="1">
    <citation type="submission" date="2018-11" db="EMBL/GenBank/DDBJ databases">
        <authorList>
            <person name="Alioto T."/>
            <person name="Alioto T."/>
        </authorList>
    </citation>
    <scope>NUCLEOTIDE SEQUENCE</scope>
</reference>
<dbReference type="GO" id="GO:0004725">
    <property type="term" value="F:protein tyrosine phosphatase activity"/>
    <property type="evidence" value="ECO:0007669"/>
    <property type="project" value="InterPro"/>
</dbReference>
<accession>A0A8B6HJ93</accession>
<dbReference type="InterPro" id="IPR042635">
    <property type="entry name" value="MEGF10/SREC1/2-like"/>
</dbReference>
<feature type="signal peptide" evidence="3">
    <location>
        <begin position="1"/>
        <end position="19"/>
    </location>
</feature>
<dbReference type="InterPro" id="IPR000242">
    <property type="entry name" value="PTP_cat"/>
</dbReference>
<evidence type="ECO:0000313" key="5">
    <source>
        <dbReference type="EMBL" id="VDI80807.1"/>
    </source>
</evidence>
<dbReference type="Pfam" id="PF00102">
    <property type="entry name" value="Y_phosphatase"/>
    <property type="match status" value="1"/>
</dbReference>
<protein>
    <recommendedName>
        <fullName evidence="4">Tyrosine-protein phosphatase domain-containing protein</fullName>
    </recommendedName>
</protein>
<evidence type="ECO:0000256" key="2">
    <source>
        <dbReference type="SAM" id="Phobius"/>
    </source>
</evidence>